<keyword evidence="3" id="KW-0732">Signal</keyword>
<dbReference type="InterPro" id="IPR001611">
    <property type="entry name" value="Leu-rich_rpt"/>
</dbReference>
<keyword evidence="6" id="KW-0325">Glycoprotein</keyword>
<sequence length="213" mass="23599">MEVYALRSLSGEWKNGPLSWRHSDDPCGNWDGVNCSNSIRVTELDFSNNKYLNGQLPPSIGNLKKLQTLILIGCKFSGTIPVELDEEQESDDSHLNLCHRSLNANHFTSRIPASLGRLADLVCSSMNVKHILLDSNNLSGVIPESIGLLQKLEVLRLDRNNLIGLVPQSISNLTRLKVLNFANNELTGMIPNMTGMHALYNLDLSNNSFDPSE</sequence>
<name>A0A8J5HAE0_ZINOF</name>
<dbReference type="Pfam" id="PF13855">
    <property type="entry name" value="LRR_8"/>
    <property type="match status" value="1"/>
</dbReference>
<dbReference type="GO" id="GO:0016020">
    <property type="term" value="C:membrane"/>
    <property type="evidence" value="ECO:0007669"/>
    <property type="project" value="UniProtKB-SubCell"/>
</dbReference>
<organism evidence="8 9">
    <name type="scientific">Zingiber officinale</name>
    <name type="common">Ginger</name>
    <name type="synonym">Amomum zingiber</name>
    <dbReference type="NCBI Taxonomy" id="94328"/>
    <lineage>
        <taxon>Eukaryota</taxon>
        <taxon>Viridiplantae</taxon>
        <taxon>Streptophyta</taxon>
        <taxon>Embryophyta</taxon>
        <taxon>Tracheophyta</taxon>
        <taxon>Spermatophyta</taxon>
        <taxon>Magnoliopsida</taxon>
        <taxon>Liliopsida</taxon>
        <taxon>Zingiberales</taxon>
        <taxon>Zingiberaceae</taxon>
        <taxon>Zingiber</taxon>
    </lineage>
</organism>
<reference evidence="8 9" key="1">
    <citation type="submission" date="2020-08" db="EMBL/GenBank/DDBJ databases">
        <title>Plant Genome Project.</title>
        <authorList>
            <person name="Zhang R.-G."/>
        </authorList>
    </citation>
    <scope>NUCLEOTIDE SEQUENCE [LARGE SCALE GENOMIC DNA]</scope>
    <source>
        <tissue evidence="8">Rhizome</tissue>
    </source>
</reference>
<dbReference type="Pfam" id="PF08263">
    <property type="entry name" value="LRRNT_2"/>
    <property type="match status" value="1"/>
</dbReference>
<evidence type="ECO:0000256" key="4">
    <source>
        <dbReference type="ARBA" id="ARBA00022737"/>
    </source>
</evidence>
<evidence type="ECO:0000256" key="6">
    <source>
        <dbReference type="ARBA" id="ARBA00023180"/>
    </source>
</evidence>
<dbReference type="Pfam" id="PF00560">
    <property type="entry name" value="LRR_1"/>
    <property type="match status" value="3"/>
</dbReference>
<evidence type="ECO:0000259" key="7">
    <source>
        <dbReference type="Pfam" id="PF08263"/>
    </source>
</evidence>
<keyword evidence="5" id="KW-0675">Receptor</keyword>
<evidence type="ECO:0000256" key="5">
    <source>
        <dbReference type="ARBA" id="ARBA00023170"/>
    </source>
</evidence>
<feature type="domain" description="Leucine-rich repeat-containing N-terminal plant-type" evidence="7">
    <location>
        <begin position="3"/>
        <end position="36"/>
    </location>
</feature>
<evidence type="ECO:0000313" key="8">
    <source>
        <dbReference type="EMBL" id="KAG6518392.1"/>
    </source>
</evidence>
<dbReference type="PANTHER" id="PTHR48053">
    <property type="entry name" value="LEUCINE RICH REPEAT FAMILY PROTEIN, EXPRESSED"/>
    <property type="match status" value="1"/>
</dbReference>
<gene>
    <name evidence="8" type="ORF">ZIOFF_021867</name>
</gene>
<accession>A0A8J5HAE0</accession>
<dbReference type="EMBL" id="JACMSC010000006">
    <property type="protein sequence ID" value="KAG6518392.1"/>
    <property type="molecule type" value="Genomic_DNA"/>
</dbReference>
<proteinExistence type="predicted"/>
<dbReference type="GO" id="GO:0004674">
    <property type="term" value="F:protein serine/threonine kinase activity"/>
    <property type="evidence" value="ECO:0007669"/>
    <property type="project" value="UniProtKB-EC"/>
</dbReference>
<dbReference type="InterPro" id="IPR032675">
    <property type="entry name" value="LRR_dom_sf"/>
</dbReference>
<dbReference type="Gene3D" id="3.80.10.10">
    <property type="entry name" value="Ribonuclease Inhibitor"/>
    <property type="match status" value="2"/>
</dbReference>
<dbReference type="AlphaFoldDB" id="A0A8J5HAE0"/>
<comment type="subcellular location">
    <subcellularLocation>
        <location evidence="1">Membrane</location>
        <topology evidence="1">Single-pass membrane protein</topology>
    </subcellularLocation>
</comment>
<protein>
    <recommendedName>
        <fullName evidence="7">Leucine-rich repeat-containing N-terminal plant-type domain-containing protein</fullName>
    </recommendedName>
</protein>
<dbReference type="Proteomes" id="UP000734854">
    <property type="component" value="Unassembled WGS sequence"/>
</dbReference>
<evidence type="ECO:0000256" key="1">
    <source>
        <dbReference type="ARBA" id="ARBA00004167"/>
    </source>
</evidence>
<dbReference type="FunFam" id="3.80.10.10:FF:000041">
    <property type="entry name" value="LRR receptor-like serine/threonine-protein kinase ERECTA"/>
    <property type="match status" value="1"/>
</dbReference>
<keyword evidence="4" id="KW-0677">Repeat</keyword>
<keyword evidence="9" id="KW-1185">Reference proteome</keyword>
<evidence type="ECO:0000313" key="9">
    <source>
        <dbReference type="Proteomes" id="UP000734854"/>
    </source>
</evidence>
<dbReference type="InterPro" id="IPR013210">
    <property type="entry name" value="LRR_N_plant-typ"/>
</dbReference>
<comment type="caution">
    <text evidence="8">The sequence shown here is derived from an EMBL/GenBank/DDBJ whole genome shotgun (WGS) entry which is preliminary data.</text>
</comment>
<keyword evidence="2" id="KW-0433">Leucine-rich repeat</keyword>
<dbReference type="SUPFAM" id="SSF52058">
    <property type="entry name" value="L domain-like"/>
    <property type="match status" value="1"/>
</dbReference>
<evidence type="ECO:0000256" key="2">
    <source>
        <dbReference type="ARBA" id="ARBA00022614"/>
    </source>
</evidence>
<dbReference type="InterPro" id="IPR051716">
    <property type="entry name" value="Plant_RL_S/T_kinase"/>
</dbReference>
<evidence type="ECO:0000256" key="3">
    <source>
        <dbReference type="ARBA" id="ARBA00022729"/>
    </source>
</evidence>
<dbReference type="PANTHER" id="PTHR48053:SF44">
    <property type="entry name" value="LEUCINE-RICH REPEAT DOMAIN, L DOMAIN-CONTAINING PROTEIN-RELATED"/>
    <property type="match status" value="1"/>
</dbReference>